<accession>A0A0E3BTB0</accession>
<gene>
    <name evidence="1" type="ORF">P608_20385</name>
</gene>
<name>A0A0E3BTB0_9BURK</name>
<dbReference type="Proteomes" id="UP000029549">
    <property type="component" value="Unassembled WGS sequence"/>
</dbReference>
<evidence type="ECO:0000313" key="1">
    <source>
        <dbReference type="EMBL" id="KGH07493.1"/>
    </source>
</evidence>
<proteinExistence type="predicted"/>
<organism evidence="1 2">
    <name type="scientific">Comamonas thiooxydans</name>
    <dbReference type="NCBI Taxonomy" id="363952"/>
    <lineage>
        <taxon>Bacteria</taxon>
        <taxon>Pseudomonadati</taxon>
        <taxon>Pseudomonadota</taxon>
        <taxon>Betaproteobacteria</taxon>
        <taxon>Burkholderiales</taxon>
        <taxon>Comamonadaceae</taxon>
        <taxon>Comamonas</taxon>
    </lineage>
</organism>
<dbReference type="RefSeq" id="WP_034389493.1">
    <property type="nucleotide sequence ID" value="NZ_AWTM01000013.1"/>
</dbReference>
<keyword evidence="2" id="KW-1185">Reference proteome</keyword>
<reference evidence="1 2" key="1">
    <citation type="submission" date="2013-09" db="EMBL/GenBank/DDBJ databases">
        <title>High correlation between genotypes and phenotypes of environmental bacteria Comamonas testosteroni strains.</title>
        <authorList>
            <person name="Liu L."/>
            <person name="Zhu W."/>
            <person name="Xia X."/>
            <person name="Xu B."/>
            <person name="Luo M."/>
            <person name="Wang G."/>
        </authorList>
    </citation>
    <scope>NUCLEOTIDE SEQUENCE [LARGE SCALE GENOMIC DNA]</scope>
    <source>
        <strain evidence="1 2">DF2</strain>
    </source>
</reference>
<protein>
    <submittedName>
        <fullName evidence="1">Uncharacterized protein</fullName>
    </submittedName>
</protein>
<dbReference type="AlphaFoldDB" id="A0A0E3BTB0"/>
<sequence length="66" mass="7535">MSEPKSAGFSKVIEHSMHSEVGACRFARQALMKEVGIDKYQFSEYLTCEFGWREIMQAAVFILRAS</sequence>
<comment type="caution">
    <text evidence="1">The sequence shown here is derived from an EMBL/GenBank/DDBJ whole genome shotgun (WGS) entry which is preliminary data.</text>
</comment>
<evidence type="ECO:0000313" key="2">
    <source>
        <dbReference type="Proteomes" id="UP000029549"/>
    </source>
</evidence>
<dbReference type="EMBL" id="AWTP01000133">
    <property type="protein sequence ID" value="KGH07493.1"/>
    <property type="molecule type" value="Genomic_DNA"/>
</dbReference>